<dbReference type="EnsemblMetazoa" id="ASTEI08608-RA">
    <property type="protein sequence ID" value="ASTEI08608-PA"/>
    <property type="gene ID" value="ASTEI08608"/>
</dbReference>
<keyword evidence="3" id="KW-1185">Reference proteome</keyword>
<feature type="compositionally biased region" description="Acidic residues" evidence="1">
    <location>
        <begin position="596"/>
        <end position="606"/>
    </location>
</feature>
<dbReference type="VEuPathDB" id="VectorBase:ASTEI08608"/>
<dbReference type="Proteomes" id="UP000076408">
    <property type="component" value="Unassembled WGS sequence"/>
</dbReference>
<dbReference type="VEuPathDB" id="VectorBase:ASTE010392"/>
<evidence type="ECO:0000256" key="1">
    <source>
        <dbReference type="SAM" id="MobiDB-lite"/>
    </source>
</evidence>
<evidence type="ECO:0000313" key="2">
    <source>
        <dbReference type="EnsemblMetazoa" id="ASTEI08608-PA"/>
    </source>
</evidence>
<feature type="compositionally biased region" description="Basic and acidic residues" evidence="1">
    <location>
        <begin position="500"/>
        <end position="516"/>
    </location>
</feature>
<name>A0A182YJH2_ANOST</name>
<feature type="compositionally biased region" description="Basic and acidic residues" evidence="1">
    <location>
        <begin position="447"/>
        <end position="460"/>
    </location>
</feature>
<accession>A0A182YJH2</accession>
<feature type="compositionally biased region" description="Basic residues" evidence="1">
    <location>
        <begin position="614"/>
        <end position="627"/>
    </location>
</feature>
<feature type="compositionally biased region" description="Polar residues" evidence="1">
    <location>
        <begin position="566"/>
        <end position="581"/>
    </location>
</feature>
<feature type="compositionally biased region" description="Polar residues" evidence="1">
    <location>
        <begin position="469"/>
        <end position="481"/>
    </location>
</feature>
<reference evidence="2" key="2">
    <citation type="submission" date="2020-05" db="UniProtKB">
        <authorList>
            <consortium name="EnsemblMetazoa"/>
        </authorList>
    </citation>
    <scope>IDENTIFICATION</scope>
    <source>
        <strain evidence="2">Indian</strain>
    </source>
</reference>
<dbReference type="AlphaFoldDB" id="A0A182YJH2"/>
<protein>
    <submittedName>
        <fullName evidence="2">Uncharacterized protein</fullName>
    </submittedName>
</protein>
<feature type="region of interest" description="Disordered" evidence="1">
    <location>
        <begin position="300"/>
        <end position="663"/>
    </location>
</feature>
<feature type="compositionally biased region" description="Acidic residues" evidence="1">
    <location>
        <begin position="556"/>
        <end position="565"/>
    </location>
</feature>
<dbReference type="OMA" id="AIVNTHE"/>
<feature type="compositionally biased region" description="Basic and acidic residues" evidence="1">
    <location>
        <begin position="336"/>
        <end position="382"/>
    </location>
</feature>
<sequence>MDDAARSIAKQILSQFMSNDSMSSSDDASFGELEHLAELHKQIELKKAYREAYRGLNLGLFALKQGISRSGSDPFAEWLVKEQHATVQMVADKQREATYGTPELNREHTLFGGTRQTLMEQAELQKLQSVVRLQEQVRAKLASTRVVKQWEREKATFLAEQKELSKLDMVGEEIMQKRKEMLVRKHSEIATLLIGIGEGVEKTDELRLKLAEFTNQRRDELHDFQPSDGDMRSDEARKDGRFGGENGRDGRTCSPYFDTIDWNLGSVSMDLRLDLPFKNPNDFPDILTRLSSINTGKYQLKDVTPPISGAGDKRSSRKVNPPQKGAKVGAAPNKKPMAEHSPRNDATMEKRSKMSDSNGKADREMCSKENEYGNTGDSHETPNGENGPYTPKPLLKRNNYDKMAANGHPKVPRKNPALGSQRDATSPDPGAKASTGKRTTSPIPKGEVQKDEQKLPENRIRPSKAGSGMVNSNRNIPNNQSKGRKDPQPAINAQHQQRAQQERKRNTQPKHPEQPKRTRSMKVLSPVVGSSNAAKNAHKSPIATGADDFEPPVTMEMDDMQDDDCTPSNGSLDFGMQSSSGEFDMNLSGELQPDPDAMEQMDDELDFLSVKPVRVTRSKGQKKKHSSGGKGNNNGGGSDMDSFDFAFDGTNSNESLEQQDDLF</sequence>
<proteinExistence type="predicted"/>
<feature type="region of interest" description="Disordered" evidence="1">
    <location>
        <begin position="221"/>
        <end position="250"/>
    </location>
</feature>
<reference evidence="3" key="1">
    <citation type="journal article" date="2014" name="Genome Biol.">
        <title>Genome analysis of a major urban malaria vector mosquito, Anopheles stephensi.</title>
        <authorList>
            <person name="Jiang X."/>
            <person name="Peery A."/>
            <person name="Hall A.B."/>
            <person name="Sharma A."/>
            <person name="Chen X.G."/>
            <person name="Waterhouse R.M."/>
            <person name="Komissarov A."/>
            <person name="Riehle M.M."/>
            <person name="Shouche Y."/>
            <person name="Sharakhova M.V."/>
            <person name="Lawson D."/>
            <person name="Pakpour N."/>
            <person name="Arensburger P."/>
            <person name="Davidson V.L."/>
            <person name="Eiglmeier K."/>
            <person name="Emrich S."/>
            <person name="George P."/>
            <person name="Kennedy R.C."/>
            <person name="Mane S.P."/>
            <person name="Maslen G."/>
            <person name="Oringanje C."/>
            <person name="Qi Y."/>
            <person name="Settlage R."/>
            <person name="Tojo M."/>
            <person name="Tubio J.M."/>
            <person name="Unger M.F."/>
            <person name="Wang B."/>
            <person name="Vernick K.D."/>
            <person name="Ribeiro J.M."/>
            <person name="James A.A."/>
            <person name="Michel K."/>
            <person name="Riehle M.A."/>
            <person name="Luckhart S."/>
            <person name="Sharakhov I.V."/>
            <person name="Tu Z."/>
        </authorList>
    </citation>
    <scope>NUCLEOTIDE SEQUENCE [LARGE SCALE GENOMIC DNA]</scope>
    <source>
        <strain evidence="3">Indian</strain>
    </source>
</reference>
<dbReference type="VEuPathDB" id="VectorBase:ASTEI20_041183"/>
<evidence type="ECO:0000313" key="3">
    <source>
        <dbReference type="Proteomes" id="UP000076408"/>
    </source>
</evidence>
<organism evidence="2 3">
    <name type="scientific">Anopheles stephensi</name>
    <name type="common">Indo-Pakistan malaria mosquito</name>
    <dbReference type="NCBI Taxonomy" id="30069"/>
    <lineage>
        <taxon>Eukaryota</taxon>
        <taxon>Metazoa</taxon>
        <taxon>Ecdysozoa</taxon>
        <taxon>Arthropoda</taxon>
        <taxon>Hexapoda</taxon>
        <taxon>Insecta</taxon>
        <taxon>Pterygota</taxon>
        <taxon>Neoptera</taxon>
        <taxon>Endopterygota</taxon>
        <taxon>Diptera</taxon>
        <taxon>Nematocera</taxon>
        <taxon>Culicoidea</taxon>
        <taxon>Culicidae</taxon>
        <taxon>Anophelinae</taxon>
        <taxon>Anopheles</taxon>
    </lineage>
</organism>
<feature type="compositionally biased region" description="Gly residues" evidence="1">
    <location>
        <begin position="628"/>
        <end position="638"/>
    </location>
</feature>